<name>A0A094Q275_9ZZZZ</name>
<accession>A0A094Q275</accession>
<proteinExistence type="predicted"/>
<sequence length="74" mass="8269">MFQQGRQNERTVDALALSAEEGRGNAAKSLGESLAGIDPKISEWGNPIEILLRKQREPGELKHLRYPEEKKVSP</sequence>
<organism evidence="1">
    <name type="scientific">freshwater metagenome</name>
    <dbReference type="NCBI Taxonomy" id="449393"/>
    <lineage>
        <taxon>unclassified sequences</taxon>
        <taxon>metagenomes</taxon>
        <taxon>ecological metagenomes</taxon>
    </lineage>
</organism>
<comment type="caution">
    <text evidence="1">The sequence shown here is derived from an EMBL/GenBank/DDBJ whole genome shotgun (WGS) entry which is preliminary data.</text>
</comment>
<protein>
    <submittedName>
        <fullName evidence="1">Uncharacterized protein</fullName>
    </submittedName>
</protein>
<dbReference type="AlphaFoldDB" id="A0A094Q275"/>
<evidence type="ECO:0000313" key="1">
    <source>
        <dbReference type="EMBL" id="KGA16164.1"/>
    </source>
</evidence>
<gene>
    <name evidence="1" type="ORF">GM51_13215</name>
</gene>
<reference evidence="1" key="1">
    <citation type="submission" date="2014-06" db="EMBL/GenBank/DDBJ databases">
        <title>Key roles for freshwater Actinobacteria revealed by deep metagenomic sequencing.</title>
        <authorList>
            <person name="Ghai R."/>
            <person name="Mizuno C.M."/>
            <person name="Picazo A."/>
            <person name="Camacho A."/>
            <person name="Rodriguez-Valera F."/>
        </authorList>
    </citation>
    <scope>NUCLEOTIDE SEQUENCE</scope>
</reference>
<dbReference type="EMBL" id="JNSL01000092">
    <property type="protein sequence ID" value="KGA16164.1"/>
    <property type="molecule type" value="Genomic_DNA"/>
</dbReference>